<dbReference type="InterPro" id="IPR027417">
    <property type="entry name" value="P-loop_NTPase"/>
</dbReference>
<accession>A0AAD5SGA0</accession>
<protein>
    <recommendedName>
        <fullName evidence="2">Mmc1 C-terminal domain-containing protein</fullName>
    </recommendedName>
</protein>
<evidence type="ECO:0000313" key="4">
    <source>
        <dbReference type="Proteomes" id="UP001212841"/>
    </source>
</evidence>
<dbReference type="InterPro" id="IPR056196">
    <property type="entry name" value="Mmc1_C"/>
</dbReference>
<proteinExistence type="predicted"/>
<sequence>MPSAFDLSSLELGETDIAWRRRVSREVVDLEGPFRVAVIGEANTGTSAVVNSLLANPLGQPIVPEKIVTDIQPKIFKIGYGDQLEEFADSASGDVINIKCPADWLQRNKTEIYTFQDFEEHSDRLNNVLYQSELVILVTDTSRILSGSWESWFLKEFVAKGKQNIIVAVNGAGAALEEAVDVASKRLRSILPQPTVQSTTQPPSEGSTAAPTSPAPLRIPSVFPISTRSSTGLSDLRSTVIARLDTPSDRNAHKASATKFTAIRALERLLQKQAETNALLLSAKTESLTLANAVVAAEKRLVHDFQLRDLAVVQYGVTSFSDAIRTYFEKVKFWKLFWRSDFVAEDLKASMKEHSLLQAEYQMTYAVGRLNEGAHNLHELVRTYLANLQSSAHPFSNAPITQSIQKEATTVLDILNKKRAASALEVDPYVLRNEVASFDETKQCDALQRKAEKLVRNQLALQLVVYPVGLLFTHLGTPWAVSIPSTLFVSGLGLLWMRVRWGSFEEQFWTKISEAHKKLKNKLLTVYETRFTGVVAEPLASTIKILDDAVEQKIKDGEARRVEIEALINSLRR</sequence>
<feature type="compositionally biased region" description="Low complexity" evidence="1">
    <location>
        <begin position="192"/>
        <end position="204"/>
    </location>
</feature>
<organism evidence="3 4">
    <name type="scientific">Rhizophlyctis rosea</name>
    <dbReference type="NCBI Taxonomy" id="64517"/>
    <lineage>
        <taxon>Eukaryota</taxon>
        <taxon>Fungi</taxon>
        <taxon>Fungi incertae sedis</taxon>
        <taxon>Chytridiomycota</taxon>
        <taxon>Chytridiomycota incertae sedis</taxon>
        <taxon>Chytridiomycetes</taxon>
        <taxon>Rhizophlyctidales</taxon>
        <taxon>Rhizophlyctidaceae</taxon>
        <taxon>Rhizophlyctis</taxon>
    </lineage>
</organism>
<name>A0AAD5SGA0_9FUNG</name>
<dbReference type="EMBL" id="JADGJD010000119">
    <property type="protein sequence ID" value="KAJ3054725.1"/>
    <property type="molecule type" value="Genomic_DNA"/>
</dbReference>
<gene>
    <name evidence="3" type="ORF">HK097_000971</name>
</gene>
<dbReference type="PANTHER" id="PTHR38644:SF1">
    <property type="entry name" value="EXPRESSED PROTEIN"/>
    <property type="match status" value="1"/>
</dbReference>
<dbReference type="Pfam" id="PF23868">
    <property type="entry name" value="Mmc1_C"/>
    <property type="match status" value="1"/>
</dbReference>
<evidence type="ECO:0000256" key="1">
    <source>
        <dbReference type="SAM" id="MobiDB-lite"/>
    </source>
</evidence>
<evidence type="ECO:0000259" key="2">
    <source>
        <dbReference type="Pfam" id="PF23868"/>
    </source>
</evidence>
<dbReference type="PANTHER" id="PTHR38644">
    <property type="entry name" value="EXPRESSED PROTEIN"/>
    <property type="match status" value="1"/>
</dbReference>
<feature type="region of interest" description="Disordered" evidence="1">
    <location>
        <begin position="191"/>
        <end position="218"/>
    </location>
</feature>
<feature type="domain" description="Mmc1 C-terminal" evidence="2">
    <location>
        <begin position="320"/>
        <end position="515"/>
    </location>
</feature>
<comment type="caution">
    <text evidence="3">The sequence shown here is derived from an EMBL/GenBank/DDBJ whole genome shotgun (WGS) entry which is preliminary data.</text>
</comment>
<evidence type="ECO:0000313" key="3">
    <source>
        <dbReference type="EMBL" id="KAJ3054725.1"/>
    </source>
</evidence>
<reference evidence="3" key="1">
    <citation type="submission" date="2020-05" db="EMBL/GenBank/DDBJ databases">
        <title>Phylogenomic resolution of chytrid fungi.</title>
        <authorList>
            <person name="Stajich J.E."/>
            <person name="Amses K."/>
            <person name="Simmons R."/>
            <person name="Seto K."/>
            <person name="Myers J."/>
            <person name="Bonds A."/>
            <person name="Quandt C.A."/>
            <person name="Barry K."/>
            <person name="Liu P."/>
            <person name="Grigoriev I."/>
            <person name="Longcore J.E."/>
            <person name="James T.Y."/>
        </authorList>
    </citation>
    <scope>NUCLEOTIDE SEQUENCE</scope>
    <source>
        <strain evidence="3">JEL0318</strain>
    </source>
</reference>
<dbReference type="AlphaFoldDB" id="A0AAD5SGA0"/>
<dbReference type="Gene3D" id="3.40.50.300">
    <property type="entry name" value="P-loop containing nucleotide triphosphate hydrolases"/>
    <property type="match status" value="1"/>
</dbReference>
<dbReference type="SUPFAM" id="SSF52540">
    <property type="entry name" value="P-loop containing nucleoside triphosphate hydrolases"/>
    <property type="match status" value="1"/>
</dbReference>
<dbReference type="Proteomes" id="UP001212841">
    <property type="component" value="Unassembled WGS sequence"/>
</dbReference>
<keyword evidence="4" id="KW-1185">Reference proteome</keyword>